<dbReference type="CDD" id="cd00304">
    <property type="entry name" value="RT_like"/>
    <property type="match status" value="1"/>
</dbReference>
<dbReference type="AlphaFoldDB" id="A0A8B7ZW16"/>
<dbReference type="PANTHER" id="PTHR21301:SF11">
    <property type="entry name" value="GIY-YIG DOMAIN-CONTAINING PROTEIN"/>
    <property type="match status" value="1"/>
</dbReference>
<gene>
    <name evidence="2" type="primary">LOC110989562</name>
</gene>
<dbReference type="RefSeq" id="XP_022109743.1">
    <property type="nucleotide sequence ID" value="XM_022254051.1"/>
</dbReference>
<keyword evidence="1" id="KW-1185">Reference proteome</keyword>
<dbReference type="OMA" id="IRFHRIC"/>
<dbReference type="GeneID" id="110989562"/>
<evidence type="ECO:0000313" key="2">
    <source>
        <dbReference type="RefSeq" id="XP_022109743.1"/>
    </source>
</evidence>
<sequence>MHIISCDQLPRCAEESSARRTTQRPIESAVDTSKWVVNLSARTLTTVETSLLGKGLNFAVTPDHVPAMEIVSSVETTLKRLDSETADLVRREVNATLRRARPPRSNINREQRIALKVLRQDRSIVILPADKGRASVILDAHMYRDKMGELISTGPYWKLAKDPTDRLCRQITAQLLPLNKSGNLDDATYRKLRPTSKQPPRMYGLPKIHKPGTPLRPIVSCVSSFAYNLSKHLAGILSPLTGNTPNTYPTPQLSLTDGACCVALHHLEEDPELPDRTSLSPAEVVSLVEFVLRSTYFLYDRAYYEQTDGAAMGSPVSAVIANLYMKSFKEEALQSCPPDCRPTLWKRYVDYTFVIAPRDQASRLLNHLNSLKPRIKFTIENEQDNSIAFLDTMIHREADGSLTSTVYCKPTHARPLTPME</sequence>
<dbReference type="OrthoDB" id="10047121at2759"/>
<dbReference type="KEGG" id="aplc:110989562"/>
<dbReference type="PANTHER" id="PTHR21301">
    <property type="entry name" value="REVERSE TRANSCRIPTASE"/>
    <property type="match status" value="1"/>
</dbReference>
<accession>A0A8B7ZW16</accession>
<proteinExistence type="predicted"/>
<evidence type="ECO:0000313" key="1">
    <source>
        <dbReference type="Proteomes" id="UP000694845"/>
    </source>
</evidence>
<protein>
    <submittedName>
        <fullName evidence="2">Uncharacterized protein LOC110989562</fullName>
    </submittedName>
</protein>
<dbReference type="Proteomes" id="UP000694845">
    <property type="component" value="Unplaced"/>
</dbReference>
<organism evidence="1 2">
    <name type="scientific">Acanthaster planci</name>
    <name type="common">Crown-of-thorns starfish</name>
    <dbReference type="NCBI Taxonomy" id="133434"/>
    <lineage>
        <taxon>Eukaryota</taxon>
        <taxon>Metazoa</taxon>
        <taxon>Echinodermata</taxon>
        <taxon>Eleutherozoa</taxon>
        <taxon>Asterozoa</taxon>
        <taxon>Asteroidea</taxon>
        <taxon>Valvatacea</taxon>
        <taxon>Valvatida</taxon>
        <taxon>Acanthasteridae</taxon>
        <taxon>Acanthaster</taxon>
    </lineage>
</organism>
<reference evidence="2" key="1">
    <citation type="submission" date="2025-08" db="UniProtKB">
        <authorList>
            <consortium name="RefSeq"/>
        </authorList>
    </citation>
    <scope>IDENTIFICATION</scope>
</reference>
<name>A0A8B7ZW16_ACAPL</name>